<dbReference type="Proteomes" id="UP000466442">
    <property type="component" value="Unassembled WGS sequence"/>
</dbReference>
<evidence type="ECO:0000313" key="2">
    <source>
        <dbReference type="EMBL" id="KAF6209166.1"/>
    </source>
</evidence>
<feature type="region of interest" description="Disordered" evidence="1">
    <location>
        <begin position="18"/>
        <end position="42"/>
    </location>
</feature>
<keyword evidence="3" id="KW-1185">Reference proteome</keyword>
<comment type="caution">
    <text evidence="2">The sequence shown here is derived from an EMBL/GenBank/DDBJ whole genome shotgun (WGS) entry which is preliminary data.</text>
</comment>
<organism evidence="2 3">
    <name type="scientific">Apolygus lucorum</name>
    <name type="common">Small green plant bug</name>
    <name type="synonym">Lygocoris lucorum</name>
    <dbReference type="NCBI Taxonomy" id="248454"/>
    <lineage>
        <taxon>Eukaryota</taxon>
        <taxon>Metazoa</taxon>
        <taxon>Ecdysozoa</taxon>
        <taxon>Arthropoda</taxon>
        <taxon>Hexapoda</taxon>
        <taxon>Insecta</taxon>
        <taxon>Pterygota</taxon>
        <taxon>Neoptera</taxon>
        <taxon>Paraneoptera</taxon>
        <taxon>Hemiptera</taxon>
        <taxon>Heteroptera</taxon>
        <taxon>Panheteroptera</taxon>
        <taxon>Cimicomorpha</taxon>
        <taxon>Miridae</taxon>
        <taxon>Mirini</taxon>
        <taxon>Apolygus</taxon>
    </lineage>
</organism>
<feature type="region of interest" description="Disordered" evidence="1">
    <location>
        <begin position="183"/>
        <end position="210"/>
    </location>
</feature>
<reference evidence="2" key="1">
    <citation type="journal article" date="2021" name="Mol. Ecol. Resour.">
        <title>Apolygus lucorum genome provides insights into omnivorousness and mesophyll feeding.</title>
        <authorList>
            <person name="Liu Y."/>
            <person name="Liu H."/>
            <person name="Wang H."/>
            <person name="Huang T."/>
            <person name="Liu B."/>
            <person name="Yang B."/>
            <person name="Yin L."/>
            <person name="Li B."/>
            <person name="Zhang Y."/>
            <person name="Zhang S."/>
            <person name="Jiang F."/>
            <person name="Zhang X."/>
            <person name="Ren Y."/>
            <person name="Wang B."/>
            <person name="Wang S."/>
            <person name="Lu Y."/>
            <person name="Wu K."/>
            <person name="Fan W."/>
            <person name="Wang G."/>
        </authorList>
    </citation>
    <scope>NUCLEOTIDE SEQUENCE</scope>
    <source>
        <strain evidence="2">12Hb</strain>
    </source>
</reference>
<sequence length="245" mass="26941">MSSNIMNSSVPHNNVTGAALIQAPKLKKKTNCKDGKRPDDRGICRKRNLKKLRDKDASTKYNFNDDTPKITIELGDQNYLQEDSSDMPEDVANEGTKLKENSPAAPVIRVPHRPCTGDMLYVSLVIISCGFCYNLDADAEHAHQDHNMVKLLGSPIYSVRTATENGYRLSTMQKRAVGTILNDIKNNNTTPSPTTEDDELPDDVANEGGKVKEASPGAALIVAPKRKCPKGYGLEARTGICRKLW</sequence>
<dbReference type="EMBL" id="WIXP02000006">
    <property type="protein sequence ID" value="KAF6209166.1"/>
    <property type="molecule type" value="Genomic_DNA"/>
</dbReference>
<feature type="compositionally biased region" description="Polar residues" evidence="1">
    <location>
        <begin position="184"/>
        <end position="194"/>
    </location>
</feature>
<feature type="compositionally biased region" description="Basic and acidic residues" evidence="1">
    <location>
        <begin position="31"/>
        <end position="42"/>
    </location>
</feature>
<evidence type="ECO:0000313" key="3">
    <source>
        <dbReference type="Proteomes" id="UP000466442"/>
    </source>
</evidence>
<protein>
    <submittedName>
        <fullName evidence="2">Uncharacterized protein</fullName>
    </submittedName>
</protein>
<feature type="compositionally biased region" description="Acidic residues" evidence="1">
    <location>
        <begin position="195"/>
        <end position="205"/>
    </location>
</feature>
<evidence type="ECO:0000256" key="1">
    <source>
        <dbReference type="SAM" id="MobiDB-lite"/>
    </source>
</evidence>
<dbReference type="AlphaFoldDB" id="A0A8S9XMB1"/>
<name>A0A8S9XMB1_APOLU</name>
<accession>A0A8S9XMB1</accession>
<gene>
    <name evidence="2" type="ORF">GE061_014911</name>
</gene>
<proteinExistence type="predicted"/>